<gene>
    <name evidence="4" type="ORF">llap_18810</name>
</gene>
<keyword evidence="1 2" id="KW-0479">Metal-binding</keyword>
<evidence type="ECO:0000256" key="2">
    <source>
        <dbReference type="RuleBase" id="RU361183"/>
    </source>
</evidence>
<dbReference type="EMBL" id="KZ513790">
    <property type="protein sequence ID" value="PKU30886.1"/>
    <property type="molecule type" value="Genomic_DNA"/>
</dbReference>
<dbReference type="EC" id="3.4.24.-" evidence="2"/>
<feature type="chain" id="PRO_5013986197" description="Metalloendopeptidase" evidence="2">
    <location>
        <begin position="20"/>
        <end position="183"/>
    </location>
</feature>
<dbReference type="GO" id="GO:0004222">
    <property type="term" value="F:metalloendopeptidase activity"/>
    <property type="evidence" value="ECO:0007669"/>
    <property type="project" value="UniProtKB-UniRule"/>
</dbReference>
<keyword evidence="1 2" id="KW-0378">Hydrolase</keyword>
<dbReference type="SUPFAM" id="SSF55486">
    <property type="entry name" value="Metalloproteases ('zincins'), catalytic domain"/>
    <property type="match status" value="1"/>
</dbReference>
<dbReference type="SMART" id="SM00235">
    <property type="entry name" value="ZnMc"/>
    <property type="match status" value="1"/>
</dbReference>
<feature type="binding site" evidence="1">
    <location>
        <position position="124"/>
    </location>
    <ligand>
        <name>Zn(2+)</name>
        <dbReference type="ChEBI" id="CHEBI:29105"/>
        <note>catalytic</note>
    </ligand>
</feature>
<keyword evidence="1 2" id="KW-0862">Zinc</keyword>
<dbReference type="Gene3D" id="3.40.390.10">
    <property type="entry name" value="Collagenase (Catalytic Domain)"/>
    <property type="match status" value="1"/>
</dbReference>
<dbReference type="InterPro" id="IPR006026">
    <property type="entry name" value="Peptidase_Metallo"/>
</dbReference>
<feature type="active site" evidence="1">
    <location>
        <position position="125"/>
    </location>
</feature>
<evidence type="ECO:0000313" key="4">
    <source>
        <dbReference type="EMBL" id="PKU30886.1"/>
    </source>
</evidence>
<dbReference type="PRINTS" id="PR00480">
    <property type="entry name" value="ASTACIN"/>
</dbReference>
<dbReference type="InterPro" id="IPR001506">
    <property type="entry name" value="Peptidase_M12A"/>
</dbReference>
<dbReference type="Proteomes" id="UP000233556">
    <property type="component" value="Unassembled WGS sequence"/>
</dbReference>
<keyword evidence="5" id="KW-1185">Reference proteome</keyword>
<feature type="binding site" evidence="1">
    <location>
        <position position="134"/>
    </location>
    <ligand>
        <name>Zn(2+)</name>
        <dbReference type="ChEBI" id="CHEBI:29105"/>
        <note>catalytic</note>
    </ligand>
</feature>
<reference evidence="5" key="2">
    <citation type="submission" date="2017-12" db="EMBL/GenBank/DDBJ databases">
        <title>Genome sequence of the Bar-tailed Godwit (Limosa lapponica baueri).</title>
        <authorList>
            <person name="Lima N.C.B."/>
            <person name="Parody-Merino A.M."/>
            <person name="Battley P.F."/>
            <person name="Fidler A.E."/>
            <person name="Prosdocimi F."/>
        </authorList>
    </citation>
    <scope>NUCLEOTIDE SEQUENCE [LARGE SCALE GENOMIC DNA]</scope>
</reference>
<keyword evidence="1 2" id="KW-0645">Protease</keyword>
<protein>
    <recommendedName>
        <fullName evidence="2">Metalloendopeptidase</fullName>
        <ecNumber evidence="2">3.4.24.-</ecNumber>
    </recommendedName>
</protein>
<evidence type="ECO:0000313" key="5">
    <source>
        <dbReference type="Proteomes" id="UP000233556"/>
    </source>
</evidence>
<dbReference type="Pfam" id="PF01400">
    <property type="entry name" value="Astacin"/>
    <property type="match status" value="1"/>
</dbReference>
<dbReference type="OrthoDB" id="291007at2759"/>
<proteinExistence type="predicted"/>
<name>A0A2I0TAQ3_LIMLA</name>
<dbReference type="PANTHER" id="PTHR10127">
    <property type="entry name" value="DISCOIDIN, CUB, EGF, LAMININ , AND ZINC METALLOPROTEASE DOMAIN CONTAINING"/>
    <property type="match status" value="1"/>
</dbReference>
<dbReference type="GO" id="GO:0008270">
    <property type="term" value="F:zinc ion binding"/>
    <property type="evidence" value="ECO:0007669"/>
    <property type="project" value="UniProtKB-UniRule"/>
</dbReference>
<dbReference type="PROSITE" id="PS51864">
    <property type="entry name" value="ASTACIN"/>
    <property type="match status" value="1"/>
</dbReference>
<dbReference type="AlphaFoldDB" id="A0A2I0TAQ3"/>
<dbReference type="PANTHER" id="PTHR10127:SF899">
    <property type="entry name" value="ASTACIN-LIKE METALLOENDOPEPTIDASE-RELATED"/>
    <property type="match status" value="1"/>
</dbReference>
<feature type="signal peptide" evidence="2">
    <location>
        <begin position="1"/>
        <end position="19"/>
    </location>
</feature>
<reference evidence="5" key="1">
    <citation type="submission" date="2017-11" db="EMBL/GenBank/DDBJ databases">
        <authorList>
            <person name="Lima N.C."/>
            <person name="Parody-Merino A.M."/>
            <person name="Battley P.F."/>
            <person name="Fidler A.E."/>
            <person name="Prosdocimi F."/>
        </authorList>
    </citation>
    <scope>NUCLEOTIDE SEQUENCE [LARGE SCALE GENOMIC DNA]</scope>
</reference>
<dbReference type="GO" id="GO:0006508">
    <property type="term" value="P:proteolysis"/>
    <property type="evidence" value="ECO:0007669"/>
    <property type="project" value="UniProtKB-KW"/>
</dbReference>
<organism evidence="4 5">
    <name type="scientific">Limosa lapponica baueri</name>
    <dbReference type="NCBI Taxonomy" id="1758121"/>
    <lineage>
        <taxon>Eukaryota</taxon>
        <taxon>Metazoa</taxon>
        <taxon>Chordata</taxon>
        <taxon>Craniata</taxon>
        <taxon>Vertebrata</taxon>
        <taxon>Euteleostomi</taxon>
        <taxon>Archelosauria</taxon>
        <taxon>Archosauria</taxon>
        <taxon>Dinosauria</taxon>
        <taxon>Saurischia</taxon>
        <taxon>Theropoda</taxon>
        <taxon>Coelurosauria</taxon>
        <taxon>Aves</taxon>
        <taxon>Neognathae</taxon>
        <taxon>Neoaves</taxon>
        <taxon>Charadriiformes</taxon>
        <taxon>Scolopacidae</taxon>
        <taxon>Limosa</taxon>
    </lineage>
</organism>
<keyword evidence="2" id="KW-0732">Signal</keyword>
<sequence>MDLKMFLVFTALLLHATLGFPIQENYGNSTAKSPSPTETYSEDEVIFNRILKVNKEESHVKGIHDAMAEFETLTCINFVKRKTERDYLSIKSADGCWSNYGKVGGGQTVSVMKGGCTWKGIIQHELDHALGFLHEHSRSDRDKHVKIMWDYISPADRPDFKKFENSNNLGLPYDYSSVMHYGP</sequence>
<evidence type="ECO:0000256" key="1">
    <source>
        <dbReference type="PROSITE-ProRule" id="PRU01211"/>
    </source>
</evidence>
<dbReference type="InterPro" id="IPR024079">
    <property type="entry name" value="MetalloPept_cat_dom_sf"/>
</dbReference>
<feature type="binding site" evidence="1">
    <location>
        <position position="128"/>
    </location>
    <ligand>
        <name>Zn(2+)</name>
        <dbReference type="ChEBI" id="CHEBI:29105"/>
        <note>catalytic</note>
    </ligand>
</feature>
<feature type="domain" description="Peptidase M12A" evidence="3">
    <location>
        <begin position="28"/>
        <end position="183"/>
    </location>
</feature>
<evidence type="ECO:0000259" key="3">
    <source>
        <dbReference type="PROSITE" id="PS51864"/>
    </source>
</evidence>
<comment type="cofactor">
    <cofactor evidence="1 2">
        <name>Zn(2+)</name>
        <dbReference type="ChEBI" id="CHEBI:29105"/>
    </cofactor>
    <text evidence="1 2">Binds 1 zinc ion per subunit.</text>
</comment>
<keyword evidence="1 2" id="KW-0482">Metalloprotease</keyword>
<accession>A0A2I0TAQ3</accession>
<comment type="caution">
    <text evidence="1">Lacks conserved residue(s) required for the propagation of feature annotation.</text>
</comment>